<keyword evidence="11 17" id="KW-1133">Transmembrane helix</keyword>
<evidence type="ECO:0000256" key="7">
    <source>
        <dbReference type="ARBA" id="ARBA00022692"/>
    </source>
</evidence>
<keyword evidence="6 16" id="KW-0679">Respiratory chain</keyword>
<comment type="similarity">
    <text evidence="3 16">Belongs to the heme-copper respiratory oxidase family.</text>
</comment>
<feature type="transmembrane region" description="Helical" evidence="17">
    <location>
        <begin position="28"/>
        <end position="50"/>
    </location>
</feature>
<name>A0ABW0LDC0_9BACI</name>
<keyword evidence="13 17" id="KW-0186">Copper</keyword>
<dbReference type="PRINTS" id="PR01165">
    <property type="entry name" value="CYCOXIDASEI"/>
</dbReference>
<evidence type="ECO:0000256" key="10">
    <source>
        <dbReference type="ARBA" id="ARBA00022982"/>
    </source>
</evidence>
<keyword evidence="17" id="KW-1003">Cell membrane</keyword>
<dbReference type="RefSeq" id="WP_382347881.1">
    <property type="nucleotide sequence ID" value="NZ_JBHSMC010000001.1"/>
</dbReference>
<comment type="pathway">
    <text evidence="2 17">Energy metabolism; oxidative phosphorylation.</text>
</comment>
<feature type="transmembrane region" description="Helical" evidence="17">
    <location>
        <begin position="70"/>
        <end position="92"/>
    </location>
</feature>
<protein>
    <recommendedName>
        <fullName evidence="17">Cytochrome c oxidase subunit 1</fullName>
        <ecNumber evidence="17">7.1.1.9</ecNumber>
    </recommendedName>
</protein>
<keyword evidence="5 16" id="KW-0349">Heme</keyword>
<evidence type="ECO:0000313" key="20">
    <source>
        <dbReference type="Proteomes" id="UP001596147"/>
    </source>
</evidence>
<comment type="subcellular location">
    <subcellularLocation>
        <location evidence="17">Cell membrane</location>
        <topology evidence="17">Multi-pass membrane protein</topology>
    </subcellularLocation>
    <subcellularLocation>
        <location evidence="1">Membrane</location>
        <topology evidence="1">Multi-pass membrane protein</topology>
    </subcellularLocation>
</comment>
<keyword evidence="20" id="KW-1185">Reference proteome</keyword>
<feature type="transmembrane region" description="Helical" evidence="17">
    <location>
        <begin position="307"/>
        <end position="332"/>
    </location>
</feature>
<feature type="transmembrane region" description="Helical" evidence="17">
    <location>
        <begin position="153"/>
        <end position="179"/>
    </location>
</feature>
<gene>
    <name evidence="19" type="primary">ctaD</name>
    <name evidence="19" type="ORF">ACFPM4_03840</name>
</gene>
<dbReference type="InterPro" id="IPR023616">
    <property type="entry name" value="Cyt_c_oxase-like_su1_dom"/>
</dbReference>
<dbReference type="Pfam" id="PF00115">
    <property type="entry name" value="COX1"/>
    <property type="match status" value="1"/>
</dbReference>
<feature type="transmembrane region" description="Helical" evidence="17">
    <location>
        <begin position="237"/>
        <end position="262"/>
    </location>
</feature>
<evidence type="ECO:0000313" key="19">
    <source>
        <dbReference type="EMBL" id="MFC5463888.1"/>
    </source>
</evidence>
<feature type="domain" description="Cytochrome oxidase subunit I profile" evidence="18">
    <location>
        <begin position="9"/>
        <end position="522"/>
    </location>
</feature>
<dbReference type="NCBIfam" id="TIGR02891">
    <property type="entry name" value="CtaD_CoxA"/>
    <property type="match status" value="1"/>
</dbReference>
<evidence type="ECO:0000256" key="15">
    <source>
        <dbReference type="ARBA" id="ARBA00047816"/>
    </source>
</evidence>
<keyword evidence="8 17" id="KW-0479">Metal-binding</keyword>
<comment type="caution">
    <text evidence="19">The sequence shown here is derived from an EMBL/GenBank/DDBJ whole genome shotgun (WGS) entry which is preliminary data.</text>
</comment>
<dbReference type="PROSITE" id="PS50855">
    <property type="entry name" value="COX1"/>
    <property type="match status" value="1"/>
</dbReference>
<sequence>MSTIAQKRGFGAALWDYLTTVDHKKIGILYIAAGGFFFLLGGLEALIIRIQLFAPNSDFISAGLFNEMLTMHGTTMIFLAAMPLLIGFMNLIMPLQIGARDVAFPFLNSLGFWLFFFGGLLLNLSWFLGGAPDAGWTSYASLALNSTTHGIDYYALGIQISGFGTLMGGINFLVTIINMRAPGMTYMRMPLFSWTTFIASTLILFAFPPLTVALFMLTFDRMFDANFFNVVAGGNTIIWEHFFWIFGHPEVYILVLPTFGIFSEIFATFSRKRLFGYSSMVFATVLIGFLGFMVWAHHMFTVGLGSIANAIFAVASFAIGVPTGIKIFNWLFTAWGGSIKFTTPMMYAAAFIPSFVMGGVTGIMVAMAPADYQFHDTYFVVAHFHYVIVGGVVLAILAATHFYWPKMFGTMLNETLGKITFWLFLIGFHLTFFIQHFLGLMGMPRRVATFLPGQGLDAGNFISSIGALLMGVAVLILLYNIIVTSVKNEKVGNDPWGDGRTLEWSLPSPPPHYNFKQLPLVRGIDTYWIEKMEGKKEVTAAEPVGDIHMPNGSILPICISLGFFIASFGAIYRQEHSWGLAVLIIGLVIAFGSMLIRSLKDDHGYHITKEELLNDNDKGVRA</sequence>
<dbReference type="EMBL" id="JBHSMC010000001">
    <property type="protein sequence ID" value="MFC5463888.1"/>
    <property type="molecule type" value="Genomic_DNA"/>
</dbReference>
<keyword evidence="10 16" id="KW-0249">Electron transport</keyword>
<dbReference type="InterPro" id="IPR036927">
    <property type="entry name" value="Cyt_c_oxase-like_su1_sf"/>
</dbReference>
<feature type="transmembrane region" description="Helical" evidence="17">
    <location>
        <begin position="191"/>
        <end position="217"/>
    </location>
</feature>
<feature type="transmembrane region" description="Helical" evidence="17">
    <location>
        <begin position="380"/>
        <end position="404"/>
    </location>
</feature>
<feature type="transmembrane region" description="Helical" evidence="17">
    <location>
        <begin position="344"/>
        <end position="368"/>
    </location>
</feature>
<feature type="transmembrane region" description="Helical" evidence="17">
    <location>
        <begin position="458"/>
        <end position="482"/>
    </location>
</feature>
<feature type="transmembrane region" description="Helical" evidence="17">
    <location>
        <begin position="104"/>
        <end position="128"/>
    </location>
</feature>
<dbReference type="InterPro" id="IPR014241">
    <property type="entry name" value="Cyt_c_oxidase_su1_bac"/>
</dbReference>
<keyword evidence="12 17" id="KW-0408">Iron</keyword>
<dbReference type="PANTHER" id="PTHR10422:SF44">
    <property type="entry name" value="CYTOCHROME C OXIDASE SUBUNIT 1"/>
    <property type="match status" value="1"/>
</dbReference>
<evidence type="ECO:0000256" key="14">
    <source>
        <dbReference type="ARBA" id="ARBA00023136"/>
    </source>
</evidence>
<evidence type="ECO:0000256" key="1">
    <source>
        <dbReference type="ARBA" id="ARBA00004141"/>
    </source>
</evidence>
<proteinExistence type="inferred from homology"/>
<keyword evidence="14 17" id="KW-0472">Membrane</keyword>
<reference evidence="20" key="1">
    <citation type="journal article" date="2019" name="Int. J. Syst. Evol. Microbiol.">
        <title>The Global Catalogue of Microorganisms (GCM) 10K type strain sequencing project: providing services to taxonomists for standard genome sequencing and annotation.</title>
        <authorList>
            <consortium name="The Broad Institute Genomics Platform"/>
            <consortium name="The Broad Institute Genome Sequencing Center for Infectious Disease"/>
            <person name="Wu L."/>
            <person name="Ma J."/>
        </authorList>
    </citation>
    <scope>NUCLEOTIDE SEQUENCE [LARGE SCALE GENOMIC DNA]</scope>
    <source>
        <strain evidence="20">CGMCC 1.12237</strain>
    </source>
</reference>
<comment type="function">
    <text evidence="17">Cytochrome c oxidase is the component of the respiratory chain that catalyzes the reduction of oxygen to water. Subunits 1-3 form the functional core of the enzyme complex. CO I is the catalytic subunit of the enzyme. Electrons originating in cytochrome c are transferred via the copper A center of subunit 2 and heme A of subunit 1 to the bimetallic center formed by heme A3 and copper B.</text>
</comment>
<evidence type="ECO:0000256" key="17">
    <source>
        <dbReference type="RuleBase" id="RU363061"/>
    </source>
</evidence>
<keyword evidence="7 16" id="KW-0812">Transmembrane</keyword>
<dbReference type="EC" id="7.1.1.9" evidence="17"/>
<evidence type="ECO:0000259" key="18">
    <source>
        <dbReference type="PROSITE" id="PS50855"/>
    </source>
</evidence>
<dbReference type="CDD" id="cd01662">
    <property type="entry name" value="Ubiquinol_Oxidase_I"/>
    <property type="match status" value="1"/>
</dbReference>
<organism evidence="19 20">
    <name type="scientific">Lederbergia graminis</name>
    <dbReference type="NCBI Taxonomy" id="735518"/>
    <lineage>
        <taxon>Bacteria</taxon>
        <taxon>Bacillati</taxon>
        <taxon>Bacillota</taxon>
        <taxon>Bacilli</taxon>
        <taxon>Bacillales</taxon>
        <taxon>Bacillaceae</taxon>
        <taxon>Lederbergia</taxon>
    </lineage>
</organism>
<keyword evidence="9" id="KW-1278">Translocase</keyword>
<evidence type="ECO:0000256" key="3">
    <source>
        <dbReference type="ARBA" id="ARBA00009578"/>
    </source>
</evidence>
<dbReference type="Gene3D" id="1.20.210.10">
    <property type="entry name" value="Cytochrome c oxidase-like, subunit I domain"/>
    <property type="match status" value="1"/>
</dbReference>
<dbReference type="PROSITE" id="PS00077">
    <property type="entry name" value="COX1_CUB"/>
    <property type="match status" value="1"/>
</dbReference>
<dbReference type="InterPro" id="IPR000883">
    <property type="entry name" value="Cyt_C_Oxase_1"/>
</dbReference>
<feature type="transmembrane region" description="Helical" evidence="17">
    <location>
        <begin position="416"/>
        <end position="438"/>
    </location>
</feature>
<evidence type="ECO:0000256" key="9">
    <source>
        <dbReference type="ARBA" id="ARBA00022967"/>
    </source>
</evidence>
<keyword evidence="4 16" id="KW-0813">Transport</keyword>
<dbReference type="PANTHER" id="PTHR10422">
    <property type="entry name" value="CYTOCHROME C OXIDASE SUBUNIT 1"/>
    <property type="match status" value="1"/>
</dbReference>
<evidence type="ECO:0000256" key="13">
    <source>
        <dbReference type="ARBA" id="ARBA00023008"/>
    </source>
</evidence>
<evidence type="ECO:0000256" key="5">
    <source>
        <dbReference type="ARBA" id="ARBA00022617"/>
    </source>
</evidence>
<feature type="transmembrane region" description="Helical" evidence="17">
    <location>
        <begin position="578"/>
        <end position="596"/>
    </location>
</feature>
<evidence type="ECO:0000256" key="11">
    <source>
        <dbReference type="ARBA" id="ARBA00022989"/>
    </source>
</evidence>
<comment type="catalytic activity">
    <reaction evidence="15 17">
        <text>4 Fe(II)-[cytochrome c] + O2 + 8 H(+)(in) = 4 Fe(III)-[cytochrome c] + 2 H2O + 4 H(+)(out)</text>
        <dbReference type="Rhea" id="RHEA:11436"/>
        <dbReference type="Rhea" id="RHEA-COMP:10350"/>
        <dbReference type="Rhea" id="RHEA-COMP:14399"/>
        <dbReference type="ChEBI" id="CHEBI:15377"/>
        <dbReference type="ChEBI" id="CHEBI:15378"/>
        <dbReference type="ChEBI" id="CHEBI:15379"/>
        <dbReference type="ChEBI" id="CHEBI:29033"/>
        <dbReference type="ChEBI" id="CHEBI:29034"/>
        <dbReference type="EC" id="7.1.1.9"/>
    </reaction>
</comment>
<evidence type="ECO:0000256" key="12">
    <source>
        <dbReference type="ARBA" id="ARBA00023004"/>
    </source>
</evidence>
<dbReference type="Proteomes" id="UP001596147">
    <property type="component" value="Unassembled WGS sequence"/>
</dbReference>
<feature type="transmembrane region" description="Helical" evidence="17">
    <location>
        <begin position="274"/>
        <end position="295"/>
    </location>
</feature>
<accession>A0ABW0LDC0</accession>
<evidence type="ECO:0000256" key="2">
    <source>
        <dbReference type="ARBA" id="ARBA00004673"/>
    </source>
</evidence>
<dbReference type="InterPro" id="IPR023615">
    <property type="entry name" value="Cyt_c_Oxase_su1_BS"/>
</dbReference>
<evidence type="ECO:0000256" key="6">
    <source>
        <dbReference type="ARBA" id="ARBA00022660"/>
    </source>
</evidence>
<dbReference type="SUPFAM" id="SSF81442">
    <property type="entry name" value="Cytochrome c oxidase subunit I-like"/>
    <property type="match status" value="1"/>
</dbReference>
<evidence type="ECO:0000256" key="4">
    <source>
        <dbReference type="ARBA" id="ARBA00022448"/>
    </source>
</evidence>
<dbReference type="Gene3D" id="1.10.287.70">
    <property type="match status" value="1"/>
</dbReference>
<feature type="transmembrane region" description="Helical" evidence="17">
    <location>
        <begin position="554"/>
        <end position="572"/>
    </location>
</feature>
<evidence type="ECO:0000256" key="8">
    <source>
        <dbReference type="ARBA" id="ARBA00022723"/>
    </source>
</evidence>
<evidence type="ECO:0000256" key="16">
    <source>
        <dbReference type="RuleBase" id="RU000370"/>
    </source>
</evidence>